<keyword evidence="3" id="KW-1185">Reference proteome</keyword>
<accession>A0A9W9DCL4</accession>
<evidence type="ECO:0000313" key="2">
    <source>
        <dbReference type="EMBL" id="KAJ4412341.1"/>
    </source>
</evidence>
<name>A0A9W9DCL4_9PLEO</name>
<feature type="compositionally biased region" description="Polar residues" evidence="1">
    <location>
        <begin position="154"/>
        <end position="164"/>
    </location>
</feature>
<sequence length="237" mass="26762">MATRHLYDCFDSNKNNHFQAVDKLFDKGVWIGYFAEESRSLSCLSEEPMKLACSALGYSNLSIDRYLFRPYEHGIDRNDNKPFANDFMLLAARDRDNSDGEDSASGSPVKRNQEAPLTGPMMIEHSGSLSDDDLDTPLVPKARGLASRHREQQRTPLSPSSTLDHSPIQAPRPPVVVMNNLQFTDEQARRIFFIWNPKFKGEDAEVRRCLSAYGTFRELLDSFREDASVVPSAAQQV</sequence>
<dbReference type="OrthoDB" id="3783585at2759"/>
<dbReference type="AlphaFoldDB" id="A0A9W9DCL4"/>
<proteinExistence type="predicted"/>
<reference evidence="2" key="1">
    <citation type="submission" date="2022-10" db="EMBL/GenBank/DDBJ databases">
        <title>Tapping the CABI collections for fungal endophytes: first genome assemblies for Collariella, Neodidymelliopsis, Ascochyta clinopodiicola, Didymella pomorum, Didymosphaeria variabile, Neocosmospora piperis and Neocucurbitaria cava.</title>
        <authorList>
            <person name="Hill R."/>
        </authorList>
    </citation>
    <scope>NUCLEOTIDE SEQUENCE</scope>
    <source>
        <strain evidence="2">IMI 355091</strain>
    </source>
</reference>
<comment type="caution">
    <text evidence="2">The sequence shown here is derived from an EMBL/GenBank/DDBJ whole genome shotgun (WGS) entry which is preliminary data.</text>
</comment>
<organism evidence="2 3">
    <name type="scientific">Didymella pomorum</name>
    <dbReference type="NCBI Taxonomy" id="749634"/>
    <lineage>
        <taxon>Eukaryota</taxon>
        <taxon>Fungi</taxon>
        <taxon>Dikarya</taxon>
        <taxon>Ascomycota</taxon>
        <taxon>Pezizomycotina</taxon>
        <taxon>Dothideomycetes</taxon>
        <taxon>Pleosporomycetidae</taxon>
        <taxon>Pleosporales</taxon>
        <taxon>Pleosporineae</taxon>
        <taxon>Didymellaceae</taxon>
        <taxon>Didymella</taxon>
    </lineage>
</organism>
<protein>
    <submittedName>
        <fullName evidence="2">Uncharacterized protein</fullName>
    </submittedName>
</protein>
<feature type="region of interest" description="Disordered" evidence="1">
    <location>
        <begin position="95"/>
        <end position="171"/>
    </location>
</feature>
<gene>
    <name evidence="2" type="ORF">N0V91_000812</name>
</gene>
<evidence type="ECO:0000256" key="1">
    <source>
        <dbReference type="SAM" id="MobiDB-lite"/>
    </source>
</evidence>
<dbReference type="EMBL" id="JAPEVA010000003">
    <property type="protein sequence ID" value="KAJ4412341.1"/>
    <property type="molecule type" value="Genomic_DNA"/>
</dbReference>
<evidence type="ECO:0000313" key="3">
    <source>
        <dbReference type="Proteomes" id="UP001140510"/>
    </source>
</evidence>
<dbReference type="Proteomes" id="UP001140510">
    <property type="component" value="Unassembled WGS sequence"/>
</dbReference>